<protein>
    <submittedName>
        <fullName evidence="6">TIR domain-containing protein</fullName>
    </submittedName>
</protein>
<evidence type="ECO:0000313" key="7">
    <source>
        <dbReference type="Proteomes" id="UP001385892"/>
    </source>
</evidence>
<dbReference type="Pfam" id="PF00400">
    <property type="entry name" value="WD40"/>
    <property type="match status" value="1"/>
</dbReference>
<feature type="transmembrane region" description="Helical" evidence="4">
    <location>
        <begin position="249"/>
        <end position="269"/>
    </location>
</feature>
<dbReference type="PANTHER" id="PTHR19848">
    <property type="entry name" value="WD40 REPEAT PROTEIN"/>
    <property type="match status" value="1"/>
</dbReference>
<dbReference type="SMART" id="SM00255">
    <property type="entry name" value="TIR"/>
    <property type="match status" value="1"/>
</dbReference>
<dbReference type="PANTHER" id="PTHR19848:SF8">
    <property type="entry name" value="F-BOX AND WD REPEAT DOMAIN CONTAINING 7"/>
    <property type="match status" value="1"/>
</dbReference>
<dbReference type="Gene3D" id="2.130.10.10">
    <property type="entry name" value="YVTN repeat-like/Quinoprotein amine dehydrogenase"/>
    <property type="match status" value="2"/>
</dbReference>
<dbReference type="RefSeq" id="WP_340341275.1">
    <property type="nucleotide sequence ID" value="NZ_JBBKZT010000002.1"/>
</dbReference>
<keyword evidence="2" id="KW-0677">Repeat</keyword>
<name>A0ABU8WHM3_9BURK</name>
<keyword evidence="4" id="KW-0812">Transmembrane</keyword>
<sequence length="1049" mass="112207">MASHFAGDRRSLAECPTLTTLPVSEADRLADSDTGNARARPRVFISYSRKDTPFARGLFDSLGEQGVDAWVDWEGIPPSAEWWREVQAAIDAAEAFVFVMSPDSLGSAVCRDEVAHAVQNNKRLIPLVARQPDENVLAGMAGDPVWAAVGRINWIYFRDSDDVAAALAKLVEAIRTDLDWVRSHSRLLLRAIEWDTGKRDASFLLQDNDLNAAQAWLEKGPERDPKPTSLQTEYILTSRTTEVQRRRRLRTGIGIAALLIVIAGLVAIWQTATSSLREAEGSSRRLAAQVPAAFDNDAWDLGLLLGTLAVDTGPTVEAVHALLGGLDRMRGVRSILPGRFAVDGPFRLSADGRLLAVTACDPADTAECSGVRLAIIDTARSVEIASYAGPLEAIDAAFDDAGKRLAVSSCCAAAGAFEQSIGRPEEADRAEDHWSRIQVLDLPPASVGLNQPLLLQRATRQIDAPGGEIRDLAFIGGNRLAGRNRAILDWRLEDGSVAKTVALRADAVDHRFSKALAVKIGISDGTGVAALWQLTDRARPLRSIPYGNGTLQQVAFSPDGRMGALLTCAIGASGRHCDGELRLLDLDAGRVRGAVVTDTKVLDPMLSVAFTQDSQWLVTGGCAQNTATEACLHGRLSFWSLHEEDMEATVAPVRAFGGTVERVTTSRTDHTLASISSRGKVTVWNVDSETLTSTNALASPLQIRRTAVPHAPLVCGQTEWTDAVLRDAAVGLKQPGELCPAMQGFAGGWPLAFDWDAHDRRLAVGGCVRADKEVCERGMVRVWAASDGKLKQQSEHPVAGVVTGIALGRSQAAQDKGPPGNMMAIARCNRNGFAACLDAAAVEIVDLGGSSSVREVATGLSRVTALALDPRAQVLAYATCIEFPDAGPPTDQCAAGATRLVALSTGEMLDGELTGHRGAVTALAFNPDATLLASGDMEGNIAFWDVASRQPMGPLVPTHYEPVESLRFTSDTVLSSQTASAAFEWRAAPQAWKEAACGLARRPLTDSERQRWAAGKDSTGDPCAEAAGSRRSGWSRWMRALVLRYEGRG</sequence>
<organism evidence="6 7">
    <name type="scientific">Variovorax rhizosphaerae</name>
    <dbReference type="NCBI Taxonomy" id="1836200"/>
    <lineage>
        <taxon>Bacteria</taxon>
        <taxon>Pseudomonadati</taxon>
        <taxon>Pseudomonadota</taxon>
        <taxon>Betaproteobacteria</taxon>
        <taxon>Burkholderiales</taxon>
        <taxon>Comamonadaceae</taxon>
        <taxon>Variovorax</taxon>
    </lineage>
</organism>
<gene>
    <name evidence="6" type="ORF">WKW82_05690</name>
</gene>
<evidence type="ECO:0000259" key="5">
    <source>
        <dbReference type="PROSITE" id="PS50104"/>
    </source>
</evidence>
<dbReference type="InterPro" id="IPR000157">
    <property type="entry name" value="TIR_dom"/>
</dbReference>
<feature type="domain" description="TIR" evidence="5">
    <location>
        <begin position="39"/>
        <end position="178"/>
    </location>
</feature>
<keyword evidence="7" id="KW-1185">Reference proteome</keyword>
<dbReference type="InterPro" id="IPR035897">
    <property type="entry name" value="Toll_tir_struct_dom_sf"/>
</dbReference>
<keyword evidence="4" id="KW-1133">Transmembrane helix</keyword>
<dbReference type="EMBL" id="JBBKZT010000002">
    <property type="protein sequence ID" value="MEJ8846127.1"/>
    <property type="molecule type" value="Genomic_DNA"/>
</dbReference>
<dbReference type="InterPro" id="IPR011047">
    <property type="entry name" value="Quinoprotein_ADH-like_sf"/>
</dbReference>
<dbReference type="SUPFAM" id="SSF52200">
    <property type="entry name" value="Toll/Interleukin receptor TIR domain"/>
    <property type="match status" value="1"/>
</dbReference>
<dbReference type="Gene3D" id="3.40.50.10140">
    <property type="entry name" value="Toll/interleukin-1 receptor homology (TIR) domain"/>
    <property type="match status" value="1"/>
</dbReference>
<keyword evidence="1 3" id="KW-0853">WD repeat</keyword>
<comment type="caution">
    <text evidence="6">The sequence shown here is derived from an EMBL/GenBank/DDBJ whole genome shotgun (WGS) entry which is preliminary data.</text>
</comment>
<proteinExistence type="predicted"/>
<evidence type="ECO:0000256" key="1">
    <source>
        <dbReference type="ARBA" id="ARBA00022574"/>
    </source>
</evidence>
<dbReference type="SUPFAM" id="SSF50998">
    <property type="entry name" value="Quinoprotein alcohol dehydrogenase-like"/>
    <property type="match status" value="2"/>
</dbReference>
<dbReference type="SMART" id="SM00320">
    <property type="entry name" value="WD40"/>
    <property type="match status" value="3"/>
</dbReference>
<dbReference type="Proteomes" id="UP001385892">
    <property type="component" value="Unassembled WGS sequence"/>
</dbReference>
<dbReference type="InterPro" id="IPR001680">
    <property type="entry name" value="WD40_rpt"/>
</dbReference>
<dbReference type="PROSITE" id="PS50294">
    <property type="entry name" value="WD_REPEATS_REGION"/>
    <property type="match status" value="1"/>
</dbReference>
<dbReference type="PROSITE" id="PS50082">
    <property type="entry name" value="WD_REPEATS_2"/>
    <property type="match status" value="1"/>
</dbReference>
<accession>A0ABU8WHM3</accession>
<evidence type="ECO:0000313" key="6">
    <source>
        <dbReference type="EMBL" id="MEJ8846127.1"/>
    </source>
</evidence>
<reference evidence="6 7" key="1">
    <citation type="submission" date="2024-03" db="EMBL/GenBank/DDBJ databases">
        <title>Novel species of the genus Variovorax.</title>
        <authorList>
            <person name="Liu Q."/>
            <person name="Xin Y.-H."/>
        </authorList>
    </citation>
    <scope>NUCLEOTIDE SEQUENCE [LARGE SCALE GENOMIC DNA]</scope>
    <source>
        <strain evidence="6 7">KACC 18900</strain>
    </source>
</reference>
<evidence type="ECO:0000256" key="2">
    <source>
        <dbReference type="ARBA" id="ARBA00022737"/>
    </source>
</evidence>
<dbReference type="InterPro" id="IPR015943">
    <property type="entry name" value="WD40/YVTN_repeat-like_dom_sf"/>
</dbReference>
<feature type="repeat" description="WD" evidence="3">
    <location>
        <begin position="913"/>
        <end position="954"/>
    </location>
</feature>
<dbReference type="PROSITE" id="PS50104">
    <property type="entry name" value="TIR"/>
    <property type="match status" value="1"/>
</dbReference>
<keyword evidence="4" id="KW-0472">Membrane</keyword>
<evidence type="ECO:0000256" key="3">
    <source>
        <dbReference type="PROSITE-ProRule" id="PRU00221"/>
    </source>
</evidence>
<evidence type="ECO:0000256" key="4">
    <source>
        <dbReference type="SAM" id="Phobius"/>
    </source>
</evidence>
<dbReference type="Pfam" id="PF13676">
    <property type="entry name" value="TIR_2"/>
    <property type="match status" value="1"/>
</dbReference>